<evidence type="ECO:0000256" key="1">
    <source>
        <dbReference type="SAM" id="Coils"/>
    </source>
</evidence>
<reference evidence="5" key="1">
    <citation type="submission" date="2021-02" db="EMBL/GenBank/DDBJ databases">
        <title>First Annotated Genome of the Yellow-green Alga Tribonema minus.</title>
        <authorList>
            <person name="Mahan K.M."/>
        </authorList>
    </citation>
    <scope>NUCLEOTIDE SEQUENCE</scope>
    <source>
        <strain evidence="5">UTEX B ZZ1240</strain>
    </source>
</reference>
<dbReference type="PANTHER" id="PTHR45824:SF29">
    <property type="entry name" value="GH16843P"/>
    <property type="match status" value="1"/>
</dbReference>
<dbReference type="GO" id="GO:0008526">
    <property type="term" value="F:phosphatidylinositol transfer activity"/>
    <property type="evidence" value="ECO:0007669"/>
    <property type="project" value="TreeGrafter"/>
</dbReference>
<keyword evidence="1" id="KW-0175">Coiled coil</keyword>
<dbReference type="PANTHER" id="PTHR45824">
    <property type="entry name" value="GH16843P"/>
    <property type="match status" value="1"/>
</dbReference>
<dbReference type="SUPFAM" id="SSF52087">
    <property type="entry name" value="CRAL/TRIO domain"/>
    <property type="match status" value="1"/>
</dbReference>
<dbReference type="EMBL" id="JAFCMP010000552">
    <property type="protein sequence ID" value="KAG5175231.1"/>
    <property type="molecule type" value="Genomic_DNA"/>
</dbReference>
<gene>
    <name evidence="5" type="ORF">JKP88DRAFT_339060</name>
</gene>
<feature type="compositionally biased region" description="Polar residues" evidence="2">
    <location>
        <begin position="417"/>
        <end position="426"/>
    </location>
</feature>
<feature type="region of interest" description="Disordered" evidence="2">
    <location>
        <begin position="295"/>
        <end position="371"/>
    </location>
</feature>
<dbReference type="Pfam" id="PF00650">
    <property type="entry name" value="CRAL_TRIO"/>
    <property type="match status" value="1"/>
</dbReference>
<dbReference type="InterPro" id="IPR036865">
    <property type="entry name" value="CRAL-TRIO_dom_sf"/>
</dbReference>
<dbReference type="InterPro" id="IPR011993">
    <property type="entry name" value="PH-like_dom_sf"/>
</dbReference>
<evidence type="ECO:0000259" key="4">
    <source>
        <dbReference type="PROSITE" id="PS50191"/>
    </source>
</evidence>
<evidence type="ECO:0000259" key="3">
    <source>
        <dbReference type="PROSITE" id="PS50003"/>
    </source>
</evidence>
<dbReference type="PROSITE" id="PS50191">
    <property type="entry name" value="CRAL_TRIO"/>
    <property type="match status" value="1"/>
</dbReference>
<sequence length="1093" mass="115899">MNSINMNPLNLNMNPLNVKFSLIGREHRQATPENIARLHVKLSMLEPKQPLIAQHRPYLTDRTLHRFLTARNNSLQAACDMLLQHLEWRVAYRVEGSPGLVDEDFSLFDELNELYWYGFDREGHPCLVWRPGVHSPSVTDPDNMVRYFCHLLEVGFRKYAPAHKFVMVIDCRDFGHRNMDWKLLRLAAPLLENNYPERQAATYVVPVGAFTVMTWKVIATFIDPGTANKIKLVPSFDHATLAERFDEATVRAFDAGARDCIFVQPHVEEDPLSAAVTAAARAGSPRLQSAWLAEQRRAAGGGKEDSGGGGGGEFDDNDDDEGERFEGDEGNIDDEQEGDDDVSAYDNEHDEEGGADDGSESRGESESVARAARARRTLQALALAGSAQPLDGVDETAVTAETAESDQPAAEDDDMPTQAQPLRQNGTTAAAKTTAAAAAAALATSGHSQRGVGGVAAAVRKEGYLFKQRDTLQTRWTYRQRYFVLAARAGGGGVALRFSKSKEASPTRSASVLVGSHQHGDLHPFTIIPVEGKPCMVATTSKAECQEWVDAITAATTTAAAAVTGAVTASATAAPPGSPGPKVPAGGHARSGSHGSSSTTLSASLNGFTTAAASPTPTAAAAAESHHAAPPSPPPASARERRQRKKHPLSSGSGGGDGGDKGGGTPRGSSTALPAVPTAEEMGAWLALPPPPPLAFRPDEDAPDTLRDALLELQYKYTEALLLLAAAEDRGGAGGGGGEGEDAAESLLDRYRNAQDANAVRRANRARARWGTAMDALGAAAAAASMPPTPSAAGGGGGDGSSSSAPRRRSLGRMLGAAGKEGEVGRLRRAYAREYMEKHRMRECLRLLARHVAEQSAASAASEHRQKSDELEREMKEAISKAEMAGAMAQAQDLQVQNQALLAAVDRLQRDYREAKGKQAPPRLVTKFARNKQTSQSTSTVGASPPASPRGEGAAALGLGCGPVVLNASKIWGPTDRTALQVASDLAMELEEMGGCKNSAVRRLDADFMQWALSACELQHARAPPRGDDEALVELLTLCKRLLRAHAAAALGRSVSELSAAEEAAFAYVIDGAPYTVADMDAQMLGARIVAEA</sequence>
<feature type="compositionally biased region" description="Gly residues" evidence="2">
    <location>
        <begin position="652"/>
        <end position="666"/>
    </location>
</feature>
<name>A0A835YGR8_9STRA</name>
<dbReference type="CDD" id="cd00821">
    <property type="entry name" value="PH"/>
    <property type="match status" value="1"/>
</dbReference>
<dbReference type="Gene3D" id="2.30.29.30">
    <property type="entry name" value="Pleckstrin-homology domain (PH domain)/Phosphotyrosine-binding domain (PTB)"/>
    <property type="match status" value="1"/>
</dbReference>
<feature type="compositionally biased region" description="Acidic residues" evidence="2">
    <location>
        <begin position="313"/>
        <end position="358"/>
    </location>
</feature>
<dbReference type="InterPro" id="IPR036273">
    <property type="entry name" value="CRAL/TRIO_N_dom_sf"/>
</dbReference>
<feature type="region of interest" description="Disordered" evidence="2">
    <location>
        <begin position="570"/>
        <end position="673"/>
    </location>
</feature>
<evidence type="ECO:0000313" key="5">
    <source>
        <dbReference type="EMBL" id="KAG5175231.1"/>
    </source>
</evidence>
<feature type="compositionally biased region" description="Basic and acidic residues" evidence="2">
    <location>
        <begin position="295"/>
        <end position="306"/>
    </location>
</feature>
<accession>A0A835YGR8</accession>
<feature type="domain" description="PH" evidence="3">
    <location>
        <begin position="458"/>
        <end position="557"/>
    </location>
</feature>
<dbReference type="AlphaFoldDB" id="A0A835YGR8"/>
<dbReference type="InterPro" id="IPR001251">
    <property type="entry name" value="CRAL-TRIO_dom"/>
</dbReference>
<protein>
    <recommendedName>
        <fullName evidence="7">CRAL-TRIO domain-containing protein</fullName>
    </recommendedName>
</protein>
<comment type="caution">
    <text evidence="5">The sequence shown here is derived from an EMBL/GenBank/DDBJ whole genome shotgun (WGS) entry which is preliminary data.</text>
</comment>
<dbReference type="CDD" id="cd00170">
    <property type="entry name" value="SEC14"/>
    <property type="match status" value="1"/>
</dbReference>
<feature type="region of interest" description="Disordered" evidence="2">
    <location>
        <begin position="930"/>
        <end position="953"/>
    </location>
</feature>
<proteinExistence type="predicted"/>
<organism evidence="5 6">
    <name type="scientific">Tribonema minus</name>
    <dbReference type="NCBI Taxonomy" id="303371"/>
    <lineage>
        <taxon>Eukaryota</taxon>
        <taxon>Sar</taxon>
        <taxon>Stramenopiles</taxon>
        <taxon>Ochrophyta</taxon>
        <taxon>PX clade</taxon>
        <taxon>Xanthophyceae</taxon>
        <taxon>Tribonematales</taxon>
        <taxon>Tribonemataceae</taxon>
        <taxon>Tribonema</taxon>
    </lineage>
</organism>
<feature type="domain" description="CRAL-TRIO" evidence="4">
    <location>
        <begin position="104"/>
        <end position="262"/>
    </location>
</feature>
<dbReference type="PROSITE" id="PS50003">
    <property type="entry name" value="PH_DOMAIN"/>
    <property type="match status" value="1"/>
</dbReference>
<dbReference type="OrthoDB" id="59899at2759"/>
<evidence type="ECO:0000256" key="2">
    <source>
        <dbReference type="SAM" id="MobiDB-lite"/>
    </source>
</evidence>
<dbReference type="SUPFAM" id="SSF50729">
    <property type="entry name" value="PH domain-like"/>
    <property type="match status" value="1"/>
</dbReference>
<dbReference type="SUPFAM" id="SSF46938">
    <property type="entry name" value="CRAL/TRIO N-terminal domain"/>
    <property type="match status" value="1"/>
</dbReference>
<evidence type="ECO:0000313" key="6">
    <source>
        <dbReference type="Proteomes" id="UP000664859"/>
    </source>
</evidence>
<feature type="coiled-coil region" evidence="1">
    <location>
        <begin position="861"/>
        <end position="918"/>
    </location>
</feature>
<feature type="compositionally biased region" description="Low complexity" evidence="2">
    <location>
        <begin position="586"/>
        <end position="623"/>
    </location>
</feature>
<dbReference type="SMART" id="SM00516">
    <property type="entry name" value="SEC14"/>
    <property type="match status" value="1"/>
</dbReference>
<dbReference type="Gene3D" id="3.40.525.10">
    <property type="entry name" value="CRAL-TRIO lipid binding domain"/>
    <property type="match status" value="1"/>
</dbReference>
<dbReference type="SMART" id="SM00233">
    <property type="entry name" value="PH"/>
    <property type="match status" value="1"/>
</dbReference>
<keyword evidence="6" id="KW-1185">Reference proteome</keyword>
<dbReference type="Proteomes" id="UP000664859">
    <property type="component" value="Unassembled WGS sequence"/>
</dbReference>
<dbReference type="InterPro" id="IPR001849">
    <property type="entry name" value="PH_domain"/>
</dbReference>
<dbReference type="InterPro" id="IPR052578">
    <property type="entry name" value="PI_Transfer_CRAL-TRIO"/>
</dbReference>
<feature type="compositionally biased region" description="Polar residues" evidence="2">
    <location>
        <begin position="931"/>
        <end position="942"/>
    </location>
</feature>
<feature type="region of interest" description="Disordered" evidence="2">
    <location>
        <begin position="392"/>
        <end position="429"/>
    </location>
</feature>
<evidence type="ECO:0008006" key="7">
    <source>
        <dbReference type="Google" id="ProtNLM"/>
    </source>
</evidence>
<feature type="region of interest" description="Disordered" evidence="2">
    <location>
        <begin position="781"/>
        <end position="808"/>
    </location>
</feature>